<sequence>MNRTSTTNTNRFRYNLLEDENADIAMSHLIFFIAAVIIAMSIVAIVTVNVQNITGATTAGSQTLADQLRTDITIINDPEMVIRDEDNNITFYIKNTGSSEINAQYMTIVLNGAMVSSNDIRPSINGDTEHIMAQPGDVIVLEISDNLVDDERLNRVLISTENGKTATMNFKLKNN</sequence>
<dbReference type="PANTHER" id="PTHR42200:SF2">
    <property type="entry name" value="ARCHAEAL FLAGELLA-RELATED PROTEIN F"/>
    <property type="match status" value="1"/>
</dbReference>
<dbReference type="Proteomes" id="UP000284763">
    <property type="component" value="Unassembled WGS sequence"/>
</dbReference>
<keyword evidence="2" id="KW-0282">Flagellum</keyword>
<evidence type="ECO:0000313" key="2">
    <source>
        <dbReference type="EMBL" id="RQD88386.1"/>
    </source>
</evidence>
<name>A0A3R7YJ31_9EURY</name>
<comment type="caution">
    <text evidence="2">The sequence shown here is derived from an EMBL/GenBank/DDBJ whole genome shotgun (WGS) entry which is preliminary data.</text>
</comment>
<dbReference type="GO" id="GO:0005198">
    <property type="term" value="F:structural molecule activity"/>
    <property type="evidence" value="ECO:0007669"/>
    <property type="project" value="InterPro"/>
</dbReference>
<dbReference type="AlphaFoldDB" id="A0A3R7YJ31"/>
<dbReference type="PANTHER" id="PTHR42200">
    <property type="entry name" value="ARCHAEAL FLAGELLA-RELATED PROTEIN F-RELATED"/>
    <property type="match status" value="1"/>
</dbReference>
<proteinExistence type="predicted"/>
<gene>
    <name evidence="2" type="ORF">D5R95_02885</name>
</gene>
<reference evidence="2 3" key="1">
    <citation type="submission" date="2018-08" db="EMBL/GenBank/DDBJ databases">
        <title>The metabolism and importance of syntrophic acetate oxidation coupled to methane or sulfide production in haloalkaline environments.</title>
        <authorList>
            <person name="Timmers P.H.A."/>
            <person name="Vavourakis C.D."/>
            <person name="Sorokin D.Y."/>
            <person name="Sinninghe Damste J.S."/>
            <person name="Muyzer G."/>
            <person name="Stams A.J.M."/>
            <person name="Plugge C.M."/>
        </authorList>
    </citation>
    <scope>NUCLEOTIDE SEQUENCE [LARGE SCALE GENOMIC DNA]</scope>
    <source>
        <strain evidence="2">MSAO_Arc3</strain>
    </source>
</reference>
<dbReference type="InterPro" id="IPR002774">
    <property type="entry name" value="Flagellin_arc-type"/>
</dbReference>
<accession>A0A3R7YJ31</accession>
<keyword evidence="2" id="KW-0969">Cilium</keyword>
<evidence type="ECO:0000313" key="3">
    <source>
        <dbReference type="Proteomes" id="UP000284763"/>
    </source>
</evidence>
<evidence type="ECO:0000256" key="1">
    <source>
        <dbReference type="SAM" id="Phobius"/>
    </source>
</evidence>
<feature type="transmembrane region" description="Helical" evidence="1">
    <location>
        <begin position="24"/>
        <end position="48"/>
    </location>
</feature>
<keyword evidence="2" id="KW-0966">Cell projection</keyword>
<keyword evidence="1" id="KW-0472">Membrane</keyword>
<keyword evidence="1" id="KW-0812">Transmembrane</keyword>
<dbReference type="EMBL" id="QZAB01000197">
    <property type="protein sequence ID" value="RQD88386.1"/>
    <property type="molecule type" value="Genomic_DNA"/>
</dbReference>
<dbReference type="GO" id="GO:0097588">
    <property type="term" value="P:archaeal or bacterial-type flagellum-dependent cell motility"/>
    <property type="evidence" value="ECO:0007669"/>
    <property type="project" value="InterPro"/>
</dbReference>
<organism evidence="2 3">
    <name type="scientific">Methanosalsum natronophilum</name>
    <dbReference type="NCBI Taxonomy" id="768733"/>
    <lineage>
        <taxon>Archaea</taxon>
        <taxon>Methanobacteriati</taxon>
        <taxon>Methanobacteriota</taxon>
        <taxon>Stenosarchaea group</taxon>
        <taxon>Methanomicrobia</taxon>
        <taxon>Methanosarcinales</taxon>
        <taxon>Methanosarcinaceae</taxon>
        <taxon>Methanosalsum</taxon>
    </lineage>
</organism>
<protein>
    <submittedName>
        <fullName evidence="2">Flagellar protein G</fullName>
    </submittedName>
</protein>
<keyword evidence="1" id="KW-1133">Transmembrane helix</keyword>
<dbReference type="Pfam" id="PF01917">
    <property type="entry name" value="Flagellin_arch-type"/>
    <property type="match status" value="1"/>
</dbReference>